<organism evidence="1">
    <name type="scientific">marine metagenome</name>
    <dbReference type="NCBI Taxonomy" id="408172"/>
    <lineage>
        <taxon>unclassified sequences</taxon>
        <taxon>metagenomes</taxon>
        <taxon>ecological metagenomes</taxon>
    </lineage>
</organism>
<accession>A0A381QYN3</accession>
<gene>
    <name evidence="1" type="ORF">METZ01_LOCUS36938</name>
</gene>
<dbReference type="EMBL" id="UINC01001580">
    <property type="protein sequence ID" value="SUZ84084.1"/>
    <property type="molecule type" value="Genomic_DNA"/>
</dbReference>
<name>A0A381QYN3_9ZZZZ</name>
<sequence length="155" mass="17221">MTFRYIITFFLIFFIASCSNSKVDYDPGPCPRAAILKGSESKEVRSSDGTSLNIELNRTVMICDYNLKRKTVNYDLGIVGDIIGADKARSKTLEFTIFIAFVGPENTIIDKWSKRSSLNLKDQAIVPFSLAIEGLQSNITEGRSGSSYKVLIGFE</sequence>
<evidence type="ECO:0000313" key="1">
    <source>
        <dbReference type="EMBL" id="SUZ84084.1"/>
    </source>
</evidence>
<dbReference type="AlphaFoldDB" id="A0A381QYN3"/>
<protein>
    <recommendedName>
        <fullName evidence="2">Lipoprotein</fullName>
    </recommendedName>
</protein>
<reference evidence="1" key="1">
    <citation type="submission" date="2018-05" db="EMBL/GenBank/DDBJ databases">
        <authorList>
            <person name="Lanie J.A."/>
            <person name="Ng W.-L."/>
            <person name="Kazmierczak K.M."/>
            <person name="Andrzejewski T.M."/>
            <person name="Davidsen T.M."/>
            <person name="Wayne K.J."/>
            <person name="Tettelin H."/>
            <person name="Glass J.I."/>
            <person name="Rusch D."/>
            <person name="Podicherti R."/>
            <person name="Tsui H.-C.T."/>
            <person name="Winkler M.E."/>
        </authorList>
    </citation>
    <scope>NUCLEOTIDE SEQUENCE</scope>
</reference>
<evidence type="ECO:0008006" key="2">
    <source>
        <dbReference type="Google" id="ProtNLM"/>
    </source>
</evidence>
<dbReference type="PROSITE" id="PS51257">
    <property type="entry name" value="PROKAR_LIPOPROTEIN"/>
    <property type="match status" value="1"/>
</dbReference>
<proteinExistence type="predicted"/>